<dbReference type="PATRIC" id="fig|999408.3.peg.2606"/>
<evidence type="ECO:0000259" key="5">
    <source>
        <dbReference type="PROSITE" id="PS50931"/>
    </source>
</evidence>
<keyword evidence="4" id="KW-0804">Transcription</keyword>
<dbReference type="HOGENOM" id="CLU_039613_6_2_9"/>
<dbReference type="Proteomes" id="UP000013085">
    <property type="component" value="Unassembled WGS sequence"/>
</dbReference>
<dbReference type="PANTHER" id="PTHR30419">
    <property type="entry name" value="HTH-TYPE TRANSCRIPTIONAL REGULATOR YBHD"/>
    <property type="match status" value="1"/>
</dbReference>
<dbReference type="PROSITE" id="PS50931">
    <property type="entry name" value="HTH_LYSR"/>
    <property type="match status" value="1"/>
</dbReference>
<sequence length="304" mass="35474">MDLRQIEYIVAIEQEQSISKAAEKLYLTQSALNQQLLRLEKELGTPLFERRKHSMIPTLAGRIYLATARRMVDMKRETYKIISDITEENAGEISIAYTPEQGSLMFSCIYPYFREKYPNITFSIREARVKKMEQMILQKEVTMASLTYFGNQKNPFLEYVDMGEELMVLGLPVSHPLAHLAGDDSFRTFPEIDLRLLRDDSFTLISRETRMRDMIDRAFEEAGFRPGILFESVSTRTVVNMVRQQICPAFFPQSYVEPEAPIAYFSVRPRQTWMRCMAYLKGCYLTKPEKYYIELATRYVQGCL</sequence>
<evidence type="ECO:0000256" key="3">
    <source>
        <dbReference type="ARBA" id="ARBA00023125"/>
    </source>
</evidence>
<dbReference type="GO" id="GO:0003700">
    <property type="term" value="F:DNA-binding transcription factor activity"/>
    <property type="evidence" value="ECO:0007669"/>
    <property type="project" value="InterPro"/>
</dbReference>
<dbReference type="Gene3D" id="3.40.190.290">
    <property type="match status" value="1"/>
</dbReference>
<feature type="domain" description="HTH lysR-type" evidence="5">
    <location>
        <begin position="1"/>
        <end position="58"/>
    </location>
</feature>
<dbReference type="InterPro" id="IPR036388">
    <property type="entry name" value="WH-like_DNA-bd_sf"/>
</dbReference>
<dbReference type="Gene3D" id="1.10.10.10">
    <property type="entry name" value="Winged helix-like DNA-binding domain superfamily/Winged helix DNA-binding domain"/>
    <property type="match status" value="1"/>
</dbReference>
<dbReference type="RefSeq" id="WP_002595825.1">
    <property type="nucleotide sequence ID" value="NZ_KB851020.1"/>
</dbReference>
<dbReference type="InterPro" id="IPR036390">
    <property type="entry name" value="WH_DNA-bd_sf"/>
</dbReference>
<dbReference type="FunFam" id="1.10.10.10:FF:000001">
    <property type="entry name" value="LysR family transcriptional regulator"/>
    <property type="match status" value="1"/>
</dbReference>
<accession>A0A0E2HAB8</accession>
<dbReference type="EMBL" id="AGYR01000027">
    <property type="protein sequence ID" value="ENZ14002.1"/>
    <property type="molecule type" value="Genomic_DNA"/>
</dbReference>
<dbReference type="SUPFAM" id="SSF53850">
    <property type="entry name" value="Periplasmic binding protein-like II"/>
    <property type="match status" value="1"/>
</dbReference>
<dbReference type="GO" id="GO:0003677">
    <property type="term" value="F:DNA binding"/>
    <property type="evidence" value="ECO:0007669"/>
    <property type="project" value="UniProtKB-KW"/>
</dbReference>
<comment type="similarity">
    <text evidence="1">Belongs to the LysR transcriptional regulatory family.</text>
</comment>
<dbReference type="InterPro" id="IPR005119">
    <property type="entry name" value="LysR_subst-bd"/>
</dbReference>
<name>A0A0E2HAB8_9FIRM</name>
<evidence type="ECO:0000313" key="7">
    <source>
        <dbReference type="Proteomes" id="UP000013085"/>
    </source>
</evidence>
<dbReference type="InterPro" id="IPR050950">
    <property type="entry name" value="HTH-type_LysR_regulators"/>
</dbReference>
<dbReference type="Pfam" id="PF00126">
    <property type="entry name" value="HTH_1"/>
    <property type="match status" value="1"/>
</dbReference>
<evidence type="ECO:0000256" key="4">
    <source>
        <dbReference type="ARBA" id="ARBA00023163"/>
    </source>
</evidence>
<dbReference type="InterPro" id="IPR000847">
    <property type="entry name" value="LysR_HTH_N"/>
</dbReference>
<dbReference type="CDD" id="cd05466">
    <property type="entry name" value="PBP2_LTTR_substrate"/>
    <property type="match status" value="1"/>
</dbReference>
<dbReference type="AlphaFoldDB" id="A0A0E2HAB8"/>
<proteinExistence type="inferred from homology"/>
<evidence type="ECO:0000256" key="2">
    <source>
        <dbReference type="ARBA" id="ARBA00023015"/>
    </source>
</evidence>
<dbReference type="GO" id="GO:0005829">
    <property type="term" value="C:cytosol"/>
    <property type="evidence" value="ECO:0007669"/>
    <property type="project" value="TreeGrafter"/>
</dbReference>
<dbReference type="PANTHER" id="PTHR30419:SF8">
    <property type="entry name" value="NITROGEN ASSIMILATION TRANSCRIPTIONAL ACTIVATOR-RELATED"/>
    <property type="match status" value="1"/>
</dbReference>
<evidence type="ECO:0000313" key="6">
    <source>
        <dbReference type="EMBL" id="ENZ14002.1"/>
    </source>
</evidence>
<gene>
    <name evidence="6" type="ORF">HMPREF1090_02417</name>
</gene>
<dbReference type="Pfam" id="PF03466">
    <property type="entry name" value="LysR_substrate"/>
    <property type="match status" value="1"/>
</dbReference>
<reference evidence="6 7" key="1">
    <citation type="submission" date="2013-01" db="EMBL/GenBank/DDBJ databases">
        <title>The Genome Sequence of Clostridium clostridioforme 90A8.</title>
        <authorList>
            <consortium name="The Broad Institute Genome Sequencing Platform"/>
            <person name="Earl A."/>
            <person name="Ward D."/>
            <person name="Feldgarden M."/>
            <person name="Gevers D."/>
            <person name="Courvalin P."/>
            <person name="Lambert T."/>
            <person name="Walker B."/>
            <person name="Young S.K."/>
            <person name="Zeng Q."/>
            <person name="Gargeya S."/>
            <person name="Fitzgerald M."/>
            <person name="Haas B."/>
            <person name="Abouelleil A."/>
            <person name="Alvarado L."/>
            <person name="Arachchi H.M."/>
            <person name="Berlin A.M."/>
            <person name="Chapman S.B."/>
            <person name="Dewar J."/>
            <person name="Goldberg J."/>
            <person name="Griggs A."/>
            <person name="Gujja S."/>
            <person name="Hansen M."/>
            <person name="Howarth C."/>
            <person name="Imamovic A."/>
            <person name="Larimer J."/>
            <person name="McCowan C."/>
            <person name="Murphy C."/>
            <person name="Neiman D."/>
            <person name="Pearson M."/>
            <person name="Priest M."/>
            <person name="Roberts A."/>
            <person name="Saif S."/>
            <person name="Shea T."/>
            <person name="Sisk P."/>
            <person name="Sykes S."/>
            <person name="Wortman J."/>
            <person name="Nusbaum C."/>
            <person name="Birren B."/>
        </authorList>
    </citation>
    <scope>NUCLEOTIDE SEQUENCE [LARGE SCALE GENOMIC DNA]</scope>
    <source>
        <strain evidence="6 7">90A8</strain>
    </source>
</reference>
<organism evidence="6 7">
    <name type="scientific">[Clostridium] clostridioforme 90A8</name>
    <dbReference type="NCBI Taxonomy" id="999408"/>
    <lineage>
        <taxon>Bacteria</taxon>
        <taxon>Bacillati</taxon>
        <taxon>Bacillota</taxon>
        <taxon>Clostridia</taxon>
        <taxon>Lachnospirales</taxon>
        <taxon>Lachnospiraceae</taxon>
        <taxon>Enterocloster</taxon>
    </lineage>
</organism>
<protein>
    <recommendedName>
        <fullName evidence="5">HTH lysR-type domain-containing protein</fullName>
    </recommendedName>
</protein>
<evidence type="ECO:0000256" key="1">
    <source>
        <dbReference type="ARBA" id="ARBA00009437"/>
    </source>
</evidence>
<comment type="caution">
    <text evidence="6">The sequence shown here is derived from an EMBL/GenBank/DDBJ whole genome shotgun (WGS) entry which is preliminary data.</text>
</comment>
<dbReference type="PRINTS" id="PR00039">
    <property type="entry name" value="HTHLYSR"/>
</dbReference>
<keyword evidence="2" id="KW-0805">Transcription regulation</keyword>
<keyword evidence="3" id="KW-0238">DNA-binding</keyword>
<dbReference type="SUPFAM" id="SSF46785">
    <property type="entry name" value="Winged helix' DNA-binding domain"/>
    <property type="match status" value="1"/>
</dbReference>